<evidence type="ECO:0000256" key="1">
    <source>
        <dbReference type="ARBA" id="ARBA00022801"/>
    </source>
</evidence>
<keyword evidence="1" id="KW-0378">Hydrolase</keyword>
<dbReference type="EMBL" id="MT144168">
    <property type="protein sequence ID" value="QJA49994.1"/>
    <property type="molecule type" value="Genomic_DNA"/>
</dbReference>
<name>A0A6H1ZQZ7_9ZZZZ</name>
<dbReference type="InterPro" id="IPR000387">
    <property type="entry name" value="Tyr_Pase_dom"/>
</dbReference>
<dbReference type="PROSITE" id="PS50056">
    <property type="entry name" value="TYR_PHOSPHATASE_2"/>
    <property type="match status" value="1"/>
</dbReference>
<reference evidence="3" key="1">
    <citation type="submission" date="2020-03" db="EMBL/GenBank/DDBJ databases">
        <title>The deep terrestrial virosphere.</title>
        <authorList>
            <person name="Holmfeldt K."/>
            <person name="Nilsson E."/>
            <person name="Simone D."/>
            <person name="Lopez-Fernandez M."/>
            <person name="Wu X."/>
            <person name="de Brujin I."/>
            <person name="Lundin D."/>
            <person name="Andersson A."/>
            <person name="Bertilsson S."/>
            <person name="Dopson M."/>
        </authorList>
    </citation>
    <scope>NUCLEOTIDE SEQUENCE</scope>
    <source>
        <strain evidence="3">TM448A01550</strain>
    </source>
</reference>
<dbReference type="InterPro" id="IPR057023">
    <property type="entry name" value="PTP-SAK"/>
</dbReference>
<protein>
    <recommendedName>
        <fullName evidence="2">Tyrosine specific protein phosphatases domain-containing protein</fullName>
    </recommendedName>
</protein>
<gene>
    <name evidence="3" type="ORF">TM448A01550_0009</name>
</gene>
<dbReference type="Pfam" id="PF22784">
    <property type="entry name" value="PTP-SAK"/>
    <property type="match status" value="1"/>
</dbReference>
<dbReference type="SUPFAM" id="SSF52799">
    <property type="entry name" value="(Phosphotyrosine protein) phosphatases II"/>
    <property type="match status" value="1"/>
</dbReference>
<proteinExistence type="predicted"/>
<evidence type="ECO:0000259" key="2">
    <source>
        <dbReference type="PROSITE" id="PS50056"/>
    </source>
</evidence>
<accession>A0A6H1ZQZ7</accession>
<organism evidence="3">
    <name type="scientific">viral metagenome</name>
    <dbReference type="NCBI Taxonomy" id="1070528"/>
    <lineage>
        <taxon>unclassified sequences</taxon>
        <taxon>metagenomes</taxon>
        <taxon>organismal metagenomes</taxon>
    </lineage>
</organism>
<dbReference type="GO" id="GO:0016791">
    <property type="term" value="F:phosphatase activity"/>
    <property type="evidence" value="ECO:0007669"/>
    <property type="project" value="UniProtKB-ARBA"/>
</dbReference>
<dbReference type="InterPro" id="IPR029021">
    <property type="entry name" value="Prot-tyrosine_phosphatase-like"/>
</dbReference>
<feature type="domain" description="Tyrosine specific protein phosphatases" evidence="2">
    <location>
        <begin position="115"/>
        <end position="171"/>
    </location>
</feature>
<dbReference type="Gene3D" id="3.90.190.10">
    <property type="entry name" value="Protein tyrosine phosphatase superfamily"/>
    <property type="match status" value="1"/>
</dbReference>
<evidence type="ECO:0000313" key="3">
    <source>
        <dbReference type="EMBL" id="QJA49994.1"/>
    </source>
</evidence>
<dbReference type="AlphaFoldDB" id="A0A6H1ZQZ7"/>
<sequence length="249" mass="28211">MIEGTSLCNGIEPERKVFKPITQTFVPLRVCEHIKQPVKIGSNIIYATSYTDLAYSKNDDAWDKYRLPDLLIALTQSWLGKTGNIFTCGFKGRAPAFDSPTIYVDWSDGSALNLVDTEWLVRTALNHMRRNEKVEVSCMGAHGRTGTLIACILGVEEHLPPKEAIQELRSRYCKKAIETMKQIRQVYTFLGSTEEEANKDWEIKPIDISVCAPWISKYLNKHKIGIDKDNKSAGKLIGGVPLPEYYYDY</sequence>